<dbReference type="Pfam" id="PF01565">
    <property type="entry name" value="FAD_binding_4"/>
    <property type="match status" value="1"/>
</dbReference>
<evidence type="ECO:0000313" key="5">
    <source>
        <dbReference type="EMBL" id="HAR51702.1"/>
    </source>
</evidence>
<evidence type="ECO:0000256" key="3">
    <source>
        <dbReference type="ARBA" id="ARBA00023002"/>
    </source>
</evidence>
<feature type="non-terminal residue" evidence="5">
    <location>
        <position position="209"/>
    </location>
</feature>
<dbReference type="GO" id="GO:0071949">
    <property type="term" value="F:FAD binding"/>
    <property type="evidence" value="ECO:0007669"/>
    <property type="project" value="InterPro"/>
</dbReference>
<dbReference type="PANTHER" id="PTHR43716:SF1">
    <property type="entry name" value="D-2-HYDROXYGLUTARATE DEHYDROGENASE, MITOCHONDRIAL"/>
    <property type="match status" value="1"/>
</dbReference>
<dbReference type="PROSITE" id="PS51387">
    <property type="entry name" value="FAD_PCMH"/>
    <property type="match status" value="1"/>
</dbReference>
<keyword evidence="3" id="KW-0560">Oxidoreductase</keyword>
<evidence type="ECO:0000256" key="2">
    <source>
        <dbReference type="ARBA" id="ARBA00022827"/>
    </source>
</evidence>
<protein>
    <submittedName>
        <fullName evidence="5">FAD-binding oxidoreductase</fullName>
    </submittedName>
</protein>
<proteinExistence type="predicted"/>
<dbReference type="PANTHER" id="PTHR43716">
    <property type="entry name" value="D-2-HYDROXYGLUTARATE DEHYDROGENASE, MITOCHONDRIAL"/>
    <property type="match status" value="1"/>
</dbReference>
<dbReference type="InterPro" id="IPR016166">
    <property type="entry name" value="FAD-bd_PCMH"/>
</dbReference>
<keyword evidence="2" id="KW-0285">Flavoprotein</keyword>
<accession>A0A348WAZ0</accession>
<dbReference type="InterPro" id="IPR006094">
    <property type="entry name" value="Oxid_FAD_bind_N"/>
</dbReference>
<comment type="caution">
    <text evidence="5">The sequence shown here is derived from an EMBL/GenBank/DDBJ whole genome shotgun (WGS) entry which is preliminary data.</text>
</comment>
<dbReference type="Proteomes" id="UP000264719">
    <property type="component" value="Unassembled WGS sequence"/>
</dbReference>
<comment type="cofactor">
    <cofactor evidence="1">
        <name>FAD</name>
        <dbReference type="ChEBI" id="CHEBI:57692"/>
    </cofactor>
</comment>
<dbReference type="EMBL" id="DMVW01000078">
    <property type="protein sequence ID" value="HAR51702.1"/>
    <property type="molecule type" value="Genomic_DNA"/>
</dbReference>
<feature type="domain" description="FAD-binding PCMH-type" evidence="4">
    <location>
        <begin position="38"/>
        <end position="209"/>
    </location>
</feature>
<dbReference type="SUPFAM" id="SSF56176">
    <property type="entry name" value="FAD-binding/transporter-associated domain-like"/>
    <property type="match status" value="1"/>
</dbReference>
<dbReference type="Gene3D" id="3.30.465.10">
    <property type="match status" value="1"/>
</dbReference>
<name>A0A348WAZ0_9RHOB</name>
<dbReference type="GO" id="GO:0022904">
    <property type="term" value="P:respiratory electron transport chain"/>
    <property type="evidence" value="ECO:0007669"/>
    <property type="project" value="TreeGrafter"/>
</dbReference>
<dbReference type="InterPro" id="IPR036318">
    <property type="entry name" value="FAD-bd_PCMH-like_sf"/>
</dbReference>
<dbReference type="InterPro" id="IPR051264">
    <property type="entry name" value="FAD-oxidored/transferase_4"/>
</dbReference>
<evidence type="ECO:0000313" key="6">
    <source>
        <dbReference type="Proteomes" id="UP000264719"/>
    </source>
</evidence>
<dbReference type="GO" id="GO:0016491">
    <property type="term" value="F:oxidoreductase activity"/>
    <property type="evidence" value="ECO:0007669"/>
    <property type="project" value="UniProtKB-KW"/>
</dbReference>
<evidence type="ECO:0000259" key="4">
    <source>
        <dbReference type="PROSITE" id="PS51387"/>
    </source>
</evidence>
<dbReference type="AlphaFoldDB" id="A0A348WAZ0"/>
<keyword evidence="2" id="KW-0274">FAD</keyword>
<gene>
    <name evidence="5" type="ORF">DCS45_07470</name>
</gene>
<reference evidence="5 6" key="1">
    <citation type="journal article" date="2018" name="Nat. Biotechnol.">
        <title>A standardized bacterial taxonomy based on genome phylogeny substantially revises the tree of life.</title>
        <authorList>
            <person name="Parks D.H."/>
            <person name="Chuvochina M."/>
            <person name="Waite D.W."/>
            <person name="Rinke C."/>
            <person name="Skarshewski A."/>
            <person name="Chaumeil P.A."/>
            <person name="Hugenholtz P."/>
        </authorList>
    </citation>
    <scope>NUCLEOTIDE SEQUENCE [LARGE SCALE GENOMIC DNA]</scope>
    <source>
        <strain evidence="5">UBA9169</strain>
    </source>
</reference>
<organism evidence="5 6">
    <name type="scientific">Roseovarius nubinhibens</name>
    <dbReference type="NCBI Taxonomy" id="314263"/>
    <lineage>
        <taxon>Bacteria</taxon>
        <taxon>Pseudomonadati</taxon>
        <taxon>Pseudomonadota</taxon>
        <taxon>Alphaproteobacteria</taxon>
        <taxon>Rhodobacterales</taxon>
        <taxon>Roseobacteraceae</taxon>
        <taxon>Roseovarius</taxon>
    </lineage>
</organism>
<dbReference type="InterPro" id="IPR016169">
    <property type="entry name" value="FAD-bd_PCMH_sub2"/>
</dbReference>
<sequence>MSTDTLSPIDALSAIVGAAHVLTGDATDSHARDWAGEHQGMPLAVVRPGSTKEVSEVLKWANRTGTAIVPRGGGTGLTGATAAGGAVLLSMERMRAIREIRPESRVAVVEAGAILSTIHDAVAEHDLIFPLFFGARGSAMLGGALSTNAGGSNVLRYGNTRDLCLGIEAVLPDGQIVNLMSQLHKDNSGYNLRQLLVGAEGTLGVITAA</sequence>
<evidence type="ECO:0000256" key="1">
    <source>
        <dbReference type="ARBA" id="ARBA00001974"/>
    </source>
</evidence>